<dbReference type="EMBL" id="VNIB01000002">
    <property type="protein sequence ID" value="TYO99648.1"/>
    <property type="molecule type" value="Genomic_DNA"/>
</dbReference>
<dbReference type="Gene3D" id="3.40.50.11590">
    <property type="match status" value="1"/>
</dbReference>
<dbReference type="OrthoDB" id="252759at2"/>
<dbReference type="InterPro" id="IPR007161">
    <property type="entry name" value="DUF364"/>
</dbReference>
<keyword evidence="3" id="KW-1185">Reference proteome</keyword>
<reference evidence="2 3" key="1">
    <citation type="submission" date="2019-07" db="EMBL/GenBank/DDBJ databases">
        <title>Genomic Encyclopedia of Type Strains, Phase IV (KMG-IV): sequencing the most valuable type-strain genomes for metagenomic binning, comparative biology and taxonomic classification.</title>
        <authorList>
            <person name="Goeker M."/>
        </authorList>
    </citation>
    <scope>NUCLEOTIDE SEQUENCE [LARGE SCALE GENOMIC DNA]</scope>
    <source>
        <strain evidence="2 3">SS015</strain>
    </source>
</reference>
<dbReference type="Proteomes" id="UP000324159">
    <property type="component" value="Unassembled WGS sequence"/>
</dbReference>
<dbReference type="SUPFAM" id="SSF159713">
    <property type="entry name" value="Dhaf3308-like"/>
    <property type="match status" value="1"/>
</dbReference>
<name>A0A5D3WNH8_9BACT</name>
<feature type="domain" description="Putative heavy-metal chelation" evidence="1">
    <location>
        <begin position="129"/>
        <end position="267"/>
    </location>
</feature>
<protein>
    <submittedName>
        <fullName evidence="2">Putative heavy-metal chelation protein</fullName>
    </submittedName>
</protein>
<evidence type="ECO:0000313" key="2">
    <source>
        <dbReference type="EMBL" id="TYO99648.1"/>
    </source>
</evidence>
<gene>
    <name evidence="2" type="ORF">EDC39_102173</name>
</gene>
<proteinExistence type="predicted"/>
<evidence type="ECO:0000313" key="3">
    <source>
        <dbReference type="Proteomes" id="UP000324159"/>
    </source>
</evidence>
<evidence type="ECO:0000259" key="1">
    <source>
        <dbReference type="Pfam" id="PF04016"/>
    </source>
</evidence>
<comment type="caution">
    <text evidence="2">The sequence shown here is derived from an EMBL/GenBank/DDBJ whole genome shotgun (WGS) entry which is preliminary data.</text>
</comment>
<accession>A0A5D3WNH8</accession>
<sequence length="287" mass="30816">MSVMTELREMALGLAARFSIPKIAGIVFPAVGESGQPGDCAADACRFMAMALDGGAGGISYLLLPDDSVADYRTLQPRSFVGTRPEKYAEAFGTSDPVRDMLGLAAINAICQHVMRVTGRVPENAADSLGLMNIAEGDRVGMVGFFPPLVRYMRDSRAELVIVEKKAELVDRFPDLQVTLDVSALQGCNKILCTGTTVLNDTLDEVLAHCRNAEHVSVLGPTAGYFPDPLFARGVHVLGGRFVDDATLLLKLISEGRKWGEATRKLCFEADGYQGIDDLVRQASSGC</sequence>
<dbReference type="Pfam" id="PF04016">
    <property type="entry name" value="DUF364"/>
    <property type="match status" value="1"/>
</dbReference>
<dbReference type="RefSeq" id="WP_148894940.1">
    <property type="nucleotide sequence ID" value="NZ_VNIB01000002.1"/>
</dbReference>
<dbReference type="AlphaFoldDB" id="A0A5D3WNH8"/>
<organism evidence="2 3">
    <name type="scientific">Geothermobacter ehrlichii</name>
    <dbReference type="NCBI Taxonomy" id="213224"/>
    <lineage>
        <taxon>Bacteria</taxon>
        <taxon>Pseudomonadati</taxon>
        <taxon>Thermodesulfobacteriota</taxon>
        <taxon>Desulfuromonadia</taxon>
        <taxon>Desulfuromonadales</taxon>
        <taxon>Geothermobacteraceae</taxon>
        <taxon>Geothermobacter</taxon>
    </lineage>
</organism>